<proteinExistence type="predicted"/>
<keyword evidence="7" id="KW-1185">Reference proteome</keyword>
<dbReference type="PROSITE" id="PS50043">
    <property type="entry name" value="HTH_LUXR_2"/>
    <property type="match status" value="1"/>
</dbReference>
<dbReference type="CDD" id="cd06170">
    <property type="entry name" value="LuxR_C_like"/>
    <property type="match status" value="1"/>
</dbReference>
<feature type="transmembrane region" description="Helical" evidence="4">
    <location>
        <begin position="64"/>
        <end position="89"/>
    </location>
</feature>
<dbReference type="InterPro" id="IPR036388">
    <property type="entry name" value="WH-like_DNA-bd_sf"/>
</dbReference>
<evidence type="ECO:0000313" key="6">
    <source>
        <dbReference type="EMBL" id="MBC8756890.1"/>
    </source>
</evidence>
<feature type="transmembrane region" description="Helical" evidence="4">
    <location>
        <begin position="40"/>
        <end position="58"/>
    </location>
</feature>
<keyword evidence="4" id="KW-0812">Transmembrane</keyword>
<sequence>MFGTEMHWITFVILLSQLMVLFFQIINYFSNINDQHAKRYLILIVVYINYNFFSGIFPDSNINFLIVIQNIIAYSAGIIFAVYFIYYLYKEFHITPFIYFTIKRVILYLSVLFVCLFIIPYAFTLNLTLARKLFIGIPLVLAIIFSFKALIELIKILKQKLENTTEKHFKLRVISANFGIISFLMLPLMVFIGDYQHIEQPLVNFGFFIMAFAYIKNHIYQRKREAYLLIELKNKLKEDKTKEMLSQFRLTNKEFEIATHILEGYLYKDIGEMLFITEKTVSKHASNIFKKIEVTNRKDFQEYFK</sequence>
<accession>A0ABR7QEB6</accession>
<keyword evidence="3" id="KW-0804">Transcription</keyword>
<dbReference type="PANTHER" id="PTHR44688:SF16">
    <property type="entry name" value="DNA-BINDING TRANSCRIPTIONAL ACTIVATOR DEVR_DOSR"/>
    <property type="match status" value="1"/>
</dbReference>
<evidence type="ECO:0000256" key="1">
    <source>
        <dbReference type="ARBA" id="ARBA00023015"/>
    </source>
</evidence>
<feature type="transmembrane region" description="Helical" evidence="4">
    <location>
        <begin position="129"/>
        <end position="151"/>
    </location>
</feature>
<evidence type="ECO:0000256" key="4">
    <source>
        <dbReference type="SAM" id="Phobius"/>
    </source>
</evidence>
<dbReference type="SUPFAM" id="SSF46894">
    <property type="entry name" value="C-terminal effector domain of the bipartite response regulators"/>
    <property type="match status" value="1"/>
</dbReference>
<dbReference type="PROSITE" id="PS00622">
    <property type="entry name" value="HTH_LUXR_1"/>
    <property type="match status" value="1"/>
</dbReference>
<evidence type="ECO:0000313" key="7">
    <source>
        <dbReference type="Proteomes" id="UP000619238"/>
    </source>
</evidence>
<reference evidence="6 7" key="1">
    <citation type="submission" date="2020-07" db="EMBL/GenBank/DDBJ databases">
        <title>Description of Kordia aestuariivivens sp. nov., isolated from a tidal flat.</title>
        <authorList>
            <person name="Park S."/>
            <person name="Yoon J.-H."/>
        </authorList>
    </citation>
    <scope>NUCLEOTIDE SEQUENCE [LARGE SCALE GENOMIC DNA]</scope>
    <source>
        <strain evidence="6 7">YSTF-M3</strain>
    </source>
</reference>
<dbReference type="Gene3D" id="1.10.10.10">
    <property type="entry name" value="Winged helix-like DNA-binding domain superfamily/Winged helix DNA-binding domain"/>
    <property type="match status" value="1"/>
</dbReference>
<gene>
    <name evidence="6" type="ORF">H2O64_19610</name>
</gene>
<dbReference type="Pfam" id="PF00196">
    <property type="entry name" value="GerE"/>
    <property type="match status" value="1"/>
</dbReference>
<feature type="transmembrane region" description="Helical" evidence="4">
    <location>
        <begin position="6"/>
        <end position="28"/>
    </location>
</feature>
<evidence type="ECO:0000256" key="3">
    <source>
        <dbReference type="ARBA" id="ARBA00023163"/>
    </source>
</evidence>
<dbReference type="SMART" id="SM00421">
    <property type="entry name" value="HTH_LUXR"/>
    <property type="match status" value="1"/>
</dbReference>
<comment type="caution">
    <text evidence="6">The sequence shown here is derived from an EMBL/GenBank/DDBJ whole genome shotgun (WGS) entry which is preliminary data.</text>
</comment>
<feature type="transmembrane region" description="Helical" evidence="4">
    <location>
        <begin position="171"/>
        <end position="192"/>
    </location>
</feature>
<feature type="transmembrane region" description="Helical" evidence="4">
    <location>
        <begin position="105"/>
        <end position="123"/>
    </location>
</feature>
<dbReference type="InterPro" id="IPR016032">
    <property type="entry name" value="Sig_transdc_resp-reg_C-effctor"/>
</dbReference>
<evidence type="ECO:0000256" key="2">
    <source>
        <dbReference type="ARBA" id="ARBA00023125"/>
    </source>
</evidence>
<dbReference type="PRINTS" id="PR00038">
    <property type="entry name" value="HTHLUXR"/>
</dbReference>
<dbReference type="EMBL" id="JACGWS010000014">
    <property type="protein sequence ID" value="MBC8756890.1"/>
    <property type="molecule type" value="Genomic_DNA"/>
</dbReference>
<organism evidence="6 7">
    <name type="scientific">Kordia aestuariivivens</name>
    <dbReference type="NCBI Taxonomy" id="2759037"/>
    <lineage>
        <taxon>Bacteria</taxon>
        <taxon>Pseudomonadati</taxon>
        <taxon>Bacteroidota</taxon>
        <taxon>Flavobacteriia</taxon>
        <taxon>Flavobacteriales</taxon>
        <taxon>Flavobacteriaceae</taxon>
        <taxon>Kordia</taxon>
    </lineage>
</organism>
<keyword evidence="4" id="KW-1133">Transmembrane helix</keyword>
<keyword evidence="1" id="KW-0805">Transcription regulation</keyword>
<feature type="transmembrane region" description="Helical" evidence="4">
    <location>
        <begin position="198"/>
        <end position="215"/>
    </location>
</feature>
<dbReference type="InterPro" id="IPR000792">
    <property type="entry name" value="Tscrpt_reg_LuxR_C"/>
</dbReference>
<dbReference type="RefSeq" id="WP_187563931.1">
    <property type="nucleotide sequence ID" value="NZ_JACGWS010000014.1"/>
</dbReference>
<evidence type="ECO:0000259" key="5">
    <source>
        <dbReference type="PROSITE" id="PS50043"/>
    </source>
</evidence>
<name>A0ABR7QEB6_9FLAO</name>
<keyword evidence="4" id="KW-0472">Membrane</keyword>
<feature type="domain" description="HTH luxR-type" evidence="5">
    <location>
        <begin position="243"/>
        <end position="305"/>
    </location>
</feature>
<dbReference type="Proteomes" id="UP000619238">
    <property type="component" value="Unassembled WGS sequence"/>
</dbReference>
<protein>
    <submittedName>
        <fullName evidence="6">Helix-turn-helix transcriptional regulator</fullName>
    </submittedName>
</protein>
<keyword evidence="2" id="KW-0238">DNA-binding</keyword>
<dbReference type="PANTHER" id="PTHR44688">
    <property type="entry name" value="DNA-BINDING TRANSCRIPTIONAL ACTIVATOR DEVR_DOSR"/>
    <property type="match status" value="1"/>
</dbReference>